<comment type="caution">
    <text evidence="1">The sequence shown here is derived from an EMBL/GenBank/DDBJ whole genome shotgun (WGS) entry which is preliminary data.</text>
</comment>
<dbReference type="EMBL" id="QICD01000005">
    <property type="protein sequence ID" value="RNL46872.1"/>
    <property type="molecule type" value="Genomic_DNA"/>
</dbReference>
<accession>A0A3N0BGB9</accession>
<protein>
    <recommendedName>
        <fullName evidence="3">HEAT repeat domain-containing protein</fullName>
    </recommendedName>
</protein>
<dbReference type="RefSeq" id="WP_123191702.1">
    <property type="nucleotide sequence ID" value="NZ_QICD01000005.1"/>
</dbReference>
<organism evidence="1 2">
    <name type="scientific">Paraeggerthella hongkongensis</name>
    <dbReference type="NCBI Taxonomy" id="230658"/>
    <lineage>
        <taxon>Bacteria</taxon>
        <taxon>Bacillati</taxon>
        <taxon>Actinomycetota</taxon>
        <taxon>Coriobacteriia</taxon>
        <taxon>Eggerthellales</taxon>
        <taxon>Eggerthellaceae</taxon>
        <taxon>Paraeggerthella</taxon>
    </lineage>
</organism>
<proteinExistence type="predicted"/>
<dbReference type="OrthoDB" id="3176529at2"/>
<dbReference type="Proteomes" id="UP000278632">
    <property type="component" value="Unassembled WGS sequence"/>
</dbReference>
<gene>
    <name evidence="1" type="ORF">DMP08_04100</name>
</gene>
<reference evidence="2" key="1">
    <citation type="submission" date="2018-05" db="EMBL/GenBank/DDBJ databases">
        <title>Genome Sequencing of selected type strains of the family Eggerthellaceae.</title>
        <authorList>
            <person name="Danylec N."/>
            <person name="Stoll D.A."/>
            <person name="Doetsch A."/>
            <person name="Huch M."/>
        </authorList>
    </citation>
    <scope>NUCLEOTIDE SEQUENCE [LARGE SCALE GENOMIC DNA]</scope>
    <source>
        <strain evidence="2">DSM 16106</strain>
    </source>
</reference>
<keyword evidence="2" id="KW-1185">Reference proteome</keyword>
<name>A0A3N0BGB9_9ACTN</name>
<evidence type="ECO:0000313" key="2">
    <source>
        <dbReference type="Proteomes" id="UP000278632"/>
    </source>
</evidence>
<evidence type="ECO:0000313" key="1">
    <source>
        <dbReference type="EMBL" id="RNL46872.1"/>
    </source>
</evidence>
<evidence type="ECO:0008006" key="3">
    <source>
        <dbReference type="Google" id="ProtNLM"/>
    </source>
</evidence>
<sequence>MKATNKKTAAKNASVRSAASASYPGADELVARIGQLHGQELRCAVRGLDEAELLAFAASDRVSRAVRIAAMAALDDVDLLISLACADVATFVRRDALRRIEEVLDGGPVAPEKIERLLPCLADRDVIAFAVALMDESGFDWCARCDRSIGYVLCAAMSDCRSINESVLLEDAFAQLAHCRPDLRADLQACTPESFIPRTVYTPMIASGALLVDNVA</sequence>
<dbReference type="AlphaFoldDB" id="A0A3N0BGB9"/>